<keyword evidence="4" id="KW-1185">Reference proteome</keyword>
<comment type="caution">
    <text evidence="3">The sequence shown here is derived from an EMBL/GenBank/DDBJ whole genome shotgun (WGS) entry which is preliminary data.</text>
</comment>
<feature type="region of interest" description="Disordered" evidence="2">
    <location>
        <begin position="1"/>
        <end position="47"/>
    </location>
</feature>
<evidence type="ECO:0000256" key="2">
    <source>
        <dbReference type="SAM" id="MobiDB-lite"/>
    </source>
</evidence>
<evidence type="ECO:0000256" key="1">
    <source>
        <dbReference type="SAM" id="Coils"/>
    </source>
</evidence>
<keyword evidence="1" id="KW-0175">Coiled coil</keyword>
<accession>A0AAN7ADN3</accession>
<evidence type="ECO:0000313" key="4">
    <source>
        <dbReference type="Proteomes" id="UP001302126"/>
    </source>
</evidence>
<organism evidence="3 4">
    <name type="scientific">Podospora australis</name>
    <dbReference type="NCBI Taxonomy" id="1536484"/>
    <lineage>
        <taxon>Eukaryota</taxon>
        <taxon>Fungi</taxon>
        <taxon>Dikarya</taxon>
        <taxon>Ascomycota</taxon>
        <taxon>Pezizomycotina</taxon>
        <taxon>Sordariomycetes</taxon>
        <taxon>Sordariomycetidae</taxon>
        <taxon>Sordariales</taxon>
        <taxon>Podosporaceae</taxon>
        <taxon>Podospora</taxon>
    </lineage>
</organism>
<name>A0AAN7ADN3_9PEZI</name>
<protein>
    <submittedName>
        <fullName evidence="3">Uncharacterized protein</fullName>
    </submittedName>
</protein>
<evidence type="ECO:0000313" key="3">
    <source>
        <dbReference type="EMBL" id="KAK4182002.1"/>
    </source>
</evidence>
<feature type="coiled-coil region" evidence="1">
    <location>
        <begin position="47"/>
        <end position="95"/>
    </location>
</feature>
<reference evidence="3" key="1">
    <citation type="journal article" date="2023" name="Mol. Phylogenet. Evol.">
        <title>Genome-scale phylogeny and comparative genomics of the fungal order Sordariales.</title>
        <authorList>
            <person name="Hensen N."/>
            <person name="Bonometti L."/>
            <person name="Westerberg I."/>
            <person name="Brannstrom I.O."/>
            <person name="Guillou S."/>
            <person name="Cros-Aarteil S."/>
            <person name="Calhoun S."/>
            <person name="Haridas S."/>
            <person name="Kuo A."/>
            <person name="Mondo S."/>
            <person name="Pangilinan J."/>
            <person name="Riley R."/>
            <person name="LaButti K."/>
            <person name="Andreopoulos B."/>
            <person name="Lipzen A."/>
            <person name="Chen C."/>
            <person name="Yan M."/>
            <person name="Daum C."/>
            <person name="Ng V."/>
            <person name="Clum A."/>
            <person name="Steindorff A."/>
            <person name="Ohm R.A."/>
            <person name="Martin F."/>
            <person name="Silar P."/>
            <person name="Natvig D.O."/>
            <person name="Lalanne C."/>
            <person name="Gautier V."/>
            <person name="Ament-Velasquez S.L."/>
            <person name="Kruys A."/>
            <person name="Hutchinson M.I."/>
            <person name="Powell A.J."/>
            <person name="Barry K."/>
            <person name="Miller A.N."/>
            <person name="Grigoriev I.V."/>
            <person name="Debuchy R."/>
            <person name="Gladieux P."/>
            <person name="Hiltunen Thoren M."/>
            <person name="Johannesson H."/>
        </authorList>
    </citation>
    <scope>NUCLEOTIDE SEQUENCE</scope>
    <source>
        <strain evidence="3">PSN309</strain>
    </source>
</reference>
<reference evidence="3" key="2">
    <citation type="submission" date="2023-05" db="EMBL/GenBank/DDBJ databases">
        <authorList>
            <consortium name="Lawrence Berkeley National Laboratory"/>
            <person name="Steindorff A."/>
            <person name="Hensen N."/>
            <person name="Bonometti L."/>
            <person name="Westerberg I."/>
            <person name="Brannstrom I.O."/>
            <person name="Guillou S."/>
            <person name="Cros-Aarteil S."/>
            <person name="Calhoun S."/>
            <person name="Haridas S."/>
            <person name="Kuo A."/>
            <person name="Mondo S."/>
            <person name="Pangilinan J."/>
            <person name="Riley R."/>
            <person name="Labutti K."/>
            <person name="Andreopoulos B."/>
            <person name="Lipzen A."/>
            <person name="Chen C."/>
            <person name="Yanf M."/>
            <person name="Daum C."/>
            <person name="Ng V."/>
            <person name="Clum A."/>
            <person name="Ohm R."/>
            <person name="Martin F."/>
            <person name="Silar P."/>
            <person name="Natvig D."/>
            <person name="Lalanne C."/>
            <person name="Gautier V."/>
            <person name="Ament-Velasquez S.L."/>
            <person name="Kruys A."/>
            <person name="Hutchinson M.I."/>
            <person name="Powell A.J."/>
            <person name="Barry K."/>
            <person name="Miller A.N."/>
            <person name="Grigoriev I.V."/>
            <person name="Debuchy R."/>
            <person name="Gladieux P."/>
            <person name="Thoren M.H."/>
            <person name="Johannesson H."/>
        </authorList>
    </citation>
    <scope>NUCLEOTIDE SEQUENCE</scope>
    <source>
        <strain evidence="3">PSN309</strain>
    </source>
</reference>
<dbReference type="AlphaFoldDB" id="A0AAN7ADN3"/>
<dbReference type="Proteomes" id="UP001302126">
    <property type="component" value="Unassembled WGS sequence"/>
</dbReference>
<gene>
    <name evidence="3" type="ORF">QBC35DRAFT_457749</name>
</gene>
<sequence>MSSTGKNLPPLPLKQGNGQFPSPLRSPPPLSQRPFHQGKTNDKGESIASLQLQLKRLRAQNDTLKRNLAAAERERDELVRRMKSLEVETAQQQNRADIQNEMVVQIANTISEAFQQYQDAMQQTPNTSSMQQGGGSGDILVHYSDLLSVFSEDESE</sequence>
<dbReference type="EMBL" id="MU864839">
    <property type="protein sequence ID" value="KAK4182002.1"/>
    <property type="molecule type" value="Genomic_DNA"/>
</dbReference>
<proteinExistence type="predicted"/>